<reference evidence="1" key="2">
    <citation type="submission" date="2020-08" db="EMBL/GenBank/DDBJ databases">
        <authorList>
            <person name="Chen M."/>
            <person name="Teng W."/>
            <person name="Zhao L."/>
            <person name="Hu C."/>
            <person name="Zhou Y."/>
            <person name="Han B."/>
            <person name="Song L."/>
            <person name="Shu W."/>
        </authorList>
    </citation>
    <scope>NUCLEOTIDE SEQUENCE</scope>
    <source>
        <strain evidence="1">FACHB-1375</strain>
    </source>
</reference>
<evidence type="ECO:0000313" key="1">
    <source>
        <dbReference type="EMBL" id="MBD2182012.1"/>
    </source>
</evidence>
<gene>
    <name evidence="1" type="ORF">H6G03_12995</name>
</gene>
<accession>A0A926VE17</accession>
<organism evidence="1 2">
    <name type="scientific">Aerosakkonema funiforme FACHB-1375</name>
    <dbReference type="NCBI Taxonomy" id="2949571"/>
    <lineage>
        <taxon>Bacteria</taxon>
        <taxon>Bacillati</taxon>
        <taxon>Cyanobacteriota</taxon>
        <taxon>Cyanophyceae</taxon>
        <taxon>Oscillatoriophycideae</taxon>
        <taxon>Aerosakkonematales</taxon>
        <taxon>Aerosakkonemataceae</taxon>
        <taxon>Aerosakkonema</taxon>
    </lineage>
</organism>
<protein>
    <submittedName>
        <fullName evidence="1">Uncharacterized protein</fullName>
    </submittedName>
</protein>
<reference evidence="1" key="1">
    <citation type="journal article" date="2015" name="ISME J.">
        <title>Draft Genome Sequence of Streptomyces incarnatus NRRL8089, which Produces the Nucleoside Antibiotic Sinefungin.</title>
        <authorList>
            <person name="Oshima K."/>
            <person name="Hattori M."/>
            <person name="Shimizu H."/>
            <person name="Fukuda K."/>
            <person name="Nemoto M."/>
            <person name="Inagaki K."/>
            <person name="Tamura T."/>
        </authorList>
    </citation>
    <scope>NUCLEOTIDE SEQUENCE</scope>
    <source>
        <strain evidence="1">FACHB-1375</strain>
    </source>
</reference>
<comment type="caution">
    <text evidence="1">The sequence shown here is derived from an EMBL/GenBank/DDBJ whole genome shotgun (WGS) entry which is preliminary data.</text>
</comment>
<dbReference type="Proteomes" id="UP000641646">
    <property type="component" value="Unassembled WGS sequence"/>
</dbReference>
<dbReference type="EMBL" id="JACJPW010000029">
    <property type="protein sequence ID" value="MBD2182012.1"/>
    <property type="molecule type" value="Genomic_DNA"/>
</dbReference>
<keyword evidence="2" id="KW-1185">Reference proteome</keyword>
<sequence>MIELYKYVGNNEIQQKVAAFPVGLRIESVSGLVVWLYQNRQKPNPSGLIAATITTKTREPKLNSSETRKFP</sequence>
<evidence type="ECO:0000313" key="2">
    <source>
        <dbReference type="Proteomes" id="UP000641646"/>
    </source>
</evidence>
<dbReference type="AlphaFoldDB" id="A0A926VE17"/>
<proteinExistence type="predicted"/>
<name>A0A926VE17_9CYAN</name>
<dbReference type="RefSeq" id="WP_190464818.1">
    <property type="nucleotide sequence ID" value="NZ_JACJPW010000029.1"/>
</dbReference>